<dbReference type="EMBL" id="BAAAWD010000006">
    <property type="protein sequence ID" value="GAA2999931.1"/>
    <property type="molecule type" value="Genomic_DNA"/>
</dbReference>
<dbReference type="SUPFAM" id="SSF51735">
    <property type="entry name" value="NAD(P)-binding Rossmann-fold domains"/>
    <property type="match status" value="1"/>
</dbReference>
<sequence length="251" mass="25288">MTDATGSISKIALITGANKGIGYETAARLAALGTTVLVAARDPDRGREAAGTLRATGGDARPITLDVTLPDTVTAAAALIERRFGRLDILVNNAGVAGSLAGQSPGGADLDTVRAVFDTNVFGVITVTDALLPLLSRSPAPRIVNVSSSVGSLTAHAPGGSMAWLPGSAAYATSKTALNALTVQYAKDLREAGVLVNAADPGGCDTDLTRPTGFPVRRTAAQGADVVVRLATLGPDGPTGGFFNDAGPVPW</sequence>
<dbReference type="InterPro" id="IPR002347">
    <property type="entry name" value="SDR_fam"/>
</dbReference>
<feature type="domain" description="Ketoreductase" evidence="5">
    <location>
        <begin position="10"/>
        <end position="204"/>
    </location>
</feature>
<accession>A0ABP6KF68</accession>
<dbReference type="InterPro" id="IPR045313">
    <property type="entry name" value="CBR1-like"/>
</dbReference>
<dbReference type="SMART" id="SM00822">
    <property type="entry name" value="PKS_KR"/>
    <property type="match status" value="1"/>
</dbReference>
<dbReference type="InterPro" id="IPR057326">
    <property type="entry name" value="KR_dom"/>
</dbReference>
<dbReference type="InterPro" id="IPR036291">
    <property type="entry name" value="NAD(P)-bd_dom_sf"/>
</dbReference>
<comment type="caution">
    <text evidence="6">The sequence shown here is derived from an EMBL/GenBank/DDBJ whole genome shotgun (WGS) entry which is preliminary data.</text>
</comment>
<evidence type="ECO:0000256" key="3">
    <source>
        <dbReference type="ARBA" id="ARBA00023002"/>
    </source>
</evidence>
<protein>
    <submittedName>
        <fullName evidence="6">SDR family oxidoreductase</fullName>
    </submittedName>
</protein>
<proteinExistence type="inferred from homology"/>
<evidence type="ECO:0000313" key="7">
    <source>
        <dbReference type="Proteomes" id="UP001499930"/>
    </source>
</evidence>
<dbReference type="InterPro" id="IPR020904">
    <property type="entry name" value="Sc_DH/Rdtase_CS"/>
</dbReference>
<dbReference type="Proteomes" id="UP001499930">
    <property type="component" value="Unassembled WGS sequence"/>
</dbReference>
<dbReference type="Gene3D" id="3.40.50.720">
    <property type="entry name" value="NAD(P)-binding Rossmann-like Domain"/>
    <property type="match status" value="1"/>
</dbReference>
<name>A0ABP6KF68_9ACTN</name>
<keyword evidence="3" id="KW-0560">Oxidoreductase</keyword>
<dbReference type="PRINTS" id="PR00080">
    <property type="entry name" value="SDRFAMILY"/>
</dbReference>
<evidence type="ECO:0000256" key="1">
    <source>
        <dbReference type="ARBA" id="ARBA00006484"/>
    </source>
</evidence>
<dbReference type="Pfam" id="PF00106">
    <property type="entry name" value="adh_short"/>
    <property type="match status" value="1"/>
</dbReference>
<dbReference type="PRINTS" id="PR00081">
    <property type="entry name" value="GDHRDH"/>
</dbReference>
<keyword evidence="2" id="KW-0521">NADP</keyword>
<evidence type="ECO:0000256" key="4">
    <source>
        <dbReference type="RuleBase" id="RU000363"/>
    </source>
</evidence>
<comment type="similarity">
    <text evidence="1 4">Belongs to the short-chain dehydrogenases/reductases (SDR) family.</text>
</comment>
<gene>
    <name evidence="6" type="ORF">GCM10017559_21010</name>
</gene>
<organism evidence="6 7">
    <name type="scientific">Streptosporangium longisporum</name>
    <dbReference type="NCBI Taxonomy" id="46187"/>
    <lineage>
        <taxon>Bacteria</taxon>
        <taxon>Bacillati</taxon>
        <taxon>Actinomycetota</taxon>
        <taxon>Actinomycetes</taxon>
        <taxon>Streptosporangiales</taxon>
        <taxon>Streptosporangiaceae</taxon>
        <taxon>Streptosporangium</taxon>
    </lineage>
</organism>
<evidence type="ECO:0000313" key="6">
    <source>
        <dbReference type="EMBL" id="GAA2999931.1"/>
    </source>
</evidence>
<dbReference type="RefSeq" id="WP_344891823.1">
    <property type="nucleotide sequence ID" value="NZ_BAAAWD010000006.1"/>
</dbReference>
<dbReference type="CDD" id="cd05324">
    <property type="entry name" value="carb_red_PTCR-like_SDR_c"/>
    <property type="match status" value="1"/>
</dbReference>
<keyword evidence="7" id="KW-1185">Reference proteome</keyword>
<dbReference type="PANTHER" id="PTHR43490:SF99">
    <property type="entry name" value="SHORT-CHAIN DEHYDROGENASE_REDUCTASE"/>
    <property type="match status" value="1"/>
</dbReference>
<evidence type="ECO:0000256" key="2">
    <source>
        <dbReference type="ARBA" id="ARBA00022857"/>
    </source>
</evidence>
<reference evidence="7" key="1">
    <citation type="journal article" date="2019" name="Int. J. Syst. Evol. Microbiol.">
        <title>The Global Catalogue of Microorganisms (GCM) 10K type strain sequencing project: providing services to taxonomists for standard genome sequencing and annotation.</title>
        <authorList>
            <consortium name="The Broad Institute Genomics Platform"/>
            <consortium name="The Broad Institute Genome Sequencing Center for Infectious Disease"/>
            <person name="Wu L."/>
            <person name="Ma J."/>
        </authorList>
    </citation>
    <scope>NUCLEOTIDE SEQUENCE [LARGE SCALE GENOMIC DNA]</scope>
    <source>
        <strain evidence="7">JCM 3106</strain>
    </source>
</reference>
<dbReference type="PANTHER" id="PTHR43490">
    <property type="entry name" value="(+)-NEOMENTHOL DEHYDROGENASE"/>
    <property type="match status" value="1"/>
</dbReference>
<evidence type="ECO:0000259" key="5">
    <source>
        <dbReference type="SMART" id="SM00822"/>
    </source>
</evidence>
<dbReference type="PROSITE" id="PS00061">
    <property type="entry name" value="ADH_SHORT"/>
    <property type="match status" value="1"/>
</dbReference>